<accession>A0A075NWD3</accession>
<dbReference type="GO" id="GO:0006574">
    <property type="term" value="P:L-valine catabolic process"/>
    <property type="evidence" value="ECO:0007669"/>
    <property type="project" value="UniProtKB-UniPathway"/>
</dbReference>
<comment type="catalytic activity">
    <reaction evidence="6">
        <text>3-hydroxy-2-methylpropanoate + NAD(+) = 2-methyl-3-oxopropanoate + NADH + H(+)</text>
        <dbReference type="Rhea" id="RHEA:17681"/>
        <dbReference type="ChEBI" id="CHEBI:11805"/>
        <dbReference type="ChEBI" id="CHEBI:15378"/>
        <dbReference type="ChEBI" id="CHEBI:57540"/>
        <dbReference type="ChEBI" id="CHEBI:57700"/>
        <dbReference type="ChEBI" id="CHEBI:57945"/>
        <dbReference type="EC" id="1.1.1.31"/>
    </reaction>
</comment>
<evidence type="ECO:0000256" key="2">
    <source>
        <dbReference type="ARBA" id="ARBA00022456"/>
    </source>
</evidence>
<evidence type="ECO:0000313" key="9">
    <source>
        <dbReference type="EMBL" id="AIF98934.1"/>
    </source>
</evidence>
<dbReference type="Gene3D" id="3.40.50.720">
    <property type="entry name" value="NAD(P)-binding Rossmann-like Domain"/>
    <property type="match status" value="1"/>
</dbReference>
<reference evidence="9 10" key="1">
    <citation type="submission" date="2014-06" db="EMBL/GenBank/DDBJ databases">
        <title>Genomes of Alteromonas australica, a world apart.</title>
        <authorList>
            <person name="Gonzaga A."/>
            <person name="Lopez-Perez M."/>
            <person name="Rodriguez-Valera F."/>
        </authorList>
    </citation>
    <scope>NUCLEOTIDE SEQUENCE [LARGE SCALE GENOMIC DNA]</scope>
    <source>
        <strain evidence="9 10">H 17</strain>
    </source>
</reference>
<dbReference type="Pfam" id="PF03446">
    <property type="entry name" value="NAD_binding_2"/>
    <property type="match status" value="1"/>
</dbReference>
<dbReference type="KEGG" id="aaus:EP12_09885"/>
<organism evidence="9 10">
    <name type="scientific">Alteromonas australica</name>
    <dbReference type="NCBI Taxonomy" id="589873"/>
    <lineage>
        <taxon>Bacteria</taxon>
        <taxon>Pseudomonadati</taxon>
        <taxon>Pseudomonadota</taxon>
        <taxon>Gammaproteobacteria</taxon>
        <taxon>Alteromonadales</taxon>
        <taxon>Alteromonadaceae</taxon>
        <taxon>Alteromonas/Salinimonas group</taxon>
        <taxon>Alteromonas</taxon>
    </lineage>
</organism>
<proteinExistence type="inferred from homology"/>
<dbReference type="UniPathway" id="UPA00362"/>
<evidence type="ECO:0000259" key="7">
    <source>
        <dbReference type="Pfam" id="PF03446"/>
    </source>
</evidence>
<feature type="active site" evidence="5">
    <location>
        <position position="171"/>
    </location>
</feature>
<evidence type="ECO:0000256" key="3">
    <source>
        <dbReference type="ARBA" id="ARBA00023002"/>
    </source>
</evidence>
<gene>
    <name evidence="9" type="ORF">EP13_09725</name>
</gene>
<sequence>MTHIAFIGLGNMGGPMAVNLVQSGHRVTVFDLSVPAMDSLKREGASVADSALSAVKDADIVVTMLPAAQHVERLYLGNDGIIRGAKPGTLFIDSSTIDADTAKRVGADAYACNMHFIDAPVSGGTAGAKAGTLTFIMGGSPHAVAQATPVLQCMGRNLFHAGDLGAGQIAKICNNMLLAVLMAGTSEALTMATKNGIDPKVMSDIMLQSSGCNWTLEKYNPCPDVMENVPSSNQYEGGFMVKLMNKDLNLAMNTAADSVSTTPMATAAQSLYRMLESQGHGEKDFSSVYTLFNKHTNT</sequence>
<dbReference type="Proteomes" id="UP000056090">
    <property type="component" value="Chromosome"/>
</dbReference>
<dbReference type="SUPFAM" id="SSF48179">
    <property type="entry name" value="6-phosphogluconate dehydrogenase C-terminal domain-like"/>
    <property type="match status" value="1"/>
</dbReference>
<dbReference type="PANTHER" id="PTHR22981:SF7">
    <property type="entry name" value="3-HYDROXYISOBUTYRATE DEHYDROGENASE, MITOCHONDRIAL"/>
    <property type="match status" value="1"/>
</dbReference>
<dbReference type="InterPro" id="IPR006115">
    <property type="entry name" value="6PGDH_NADP-bd"/>
</dbReference>
<keyword evidence="10" id="KW-1185">Reference proteome</keyword>
<dbReference type="PROSITE" id="PS00895">
    <property type="entry name" value="3_HYDROXYISOBUT_DH"/>
    <property type="match status" value="1"/>
</dbReference>
<dbReference type="InterPro" id="IPR036291">
    <property type="entry name" value="NAD(P)-bd_dom_sf"/>
</dbReference>
<evidence type="ECO:0000256" key="1">
    <source>
        <dbReference type="ARBA" id="ARBA00009080"/>
    </source>
</evidence>
<dbReference type="InterPro" id="IPR029154">
    <property type="entry name" value="HIBADH-like_NADP-bd"/>
</dbReference>
<keyword evidence="2 6" id="KW-0101">Branched-chain amino acid catabolism</keyword>
<dbReference type="PANTHER" id="PTHR22981">
    <property type="entry name" value="3-HYDROXYISOBUTYRATE DEHYDROGENASE-RELATED"/>
    <property type="match status" value="1"/>
</dbReference>
<keyword evidence="3 6" id="KW-0560">Oxidoreductase</keyword>
<dbReference type="EC" id="1.1.1.31" evidence="6"/>
<dbReference type="FunFam" id="1.10.1040.10:FF:000006">
    <property type="entry name" value="3-hydroxyisobutyrate dehydrogenase"/>
    <property type="match status" value="1"/>
</dbReference>
<dbReference type="GO" id="GO:0008442">
    <property type="term" value="F:3-hydroxyisobutyrate dehydrogenase activity"/>
    <property type="evidence" value="ECO:0007669"/>
    <property type="project" value="UniProtKB-EC"/>
</dbReference>
<dbReference type="InterPro" id="IPR015815">
    <property type="entry name" value="HIBADH-related"/>
</dbReference>
<dbReference type="eggNOG" id="COG2084">
    <property type="taxonomic scope" value="Bacteria"/>
</dbReference>
<dbReference type="AlphaFoldDB" id="A0A075NWD3"/>
<dbReference type="OrthoDB" id="9786703at2"/>
<feature type="domain" description="6-phosphogluconate dehydrogenase NADP-binding" evidence="7">
    <location>
        <begin position="4"/>
        <end position="162"/>
    </location>
</feature>
<dbReference type="InterPro" id="IPR011548">
    <property type="entry name" value="HIBADH"/>
</dbReference>
<dbReference type="Pfam" id="PF14833">
    <property type="entry name" value="NAD_binding_11"/>
    <property type="match status" value="1"/>
</dbReference>
<comment type="pathway">
    <text evidence="6">Amino-acid degradation; L-valine degradation.</text>
</comment>
<evidence type="ECO:0000256" key="5">
    <source>
        <dbReference type="PIRSR" id="PIRSR000103-1"/>
    </source>
</evidence>
<evidence type="ECO:0000256" key="4">
    <source>
        <dbReference type="ARBA" id="ARBA00023027"/>
    </source>
</evidence>
<evidence type="ECO:0000313" key="10">
    <source>
        <dbReference type="Proteomes" id="UP000056090"/>
    </source>
</evidence>
<evidence type="ECO:0000256" key="6">
    <source>
        <dbReference type="RuleBase" id="RU910714"/>
    </source>
</evidence>
<dbReference type="RefSeq" id="WP_044057082.1">
    <property type="nucleotide sequence ID" value="NZ_CALBIY010000067.1"/>
</dbReference>
<dbReference type="Gene3D" id="1.10.1040.10">
    <property type="entry name" value="N-(1-d-carboxylethyl)-l-norvaline Dehydrogenase, domain 2"/>
    <property type="match status" value="1"/>
</dbReference>
<dbReference type="InterPro" id="IPR008927">
    <property type="entry name" value="6-PGluconate_DH-like_C_sf"/>
</dbReference>
<comment type="similarity">
    <text evidence="1 6">Belongs to the HIBADH-related family.</text>
</comment>
<dbReference type="NCBIfam" id="TIGR01692">
    <property type="entry name" value="HIBADH"/>
    <property type="match status" value="1"/>
</dbReference>
<dbReference type="PIRSF" id="PIRSF000103">
    <property type="entry name" value="HIBADH"/>
    <property type="match status" value="1"/>
</dbReference>
<dbReference type="SUPFAM" id="SSF51735">
    <property type="entry name" value="NAD(P)-binding Rossmann-fold domains"/>
    <property type="match status" value="1"/>
</dbReference>
<keyword evidence="4 6" id="KW-0520">NAD</keyword>
<dbReference type="KEGG" id="aal:EP13_09725"/>
<feature type="domain" description="3-hydroxyisobutyrate dehydrogenase-like NAD-binding" evidence="8">
    <location>
        <begin position="165"/>
        <end position="291"/>
    </location>
</feature>
<name>A0A075NWD3_9ALTE</name>
<protein>
    <recommendedName>
        <fullName evidence="6">3-hydroxyisobutyrate dehydrogenase</fullName>
        <shortName evidence="6">HIBADH</shortName>
        <ecNumber evidence="6">1.1.1.31</ecNumber>
    </recommendedName>
</protein>
<dbReference type="InterPro" id="IPR013328">
    <property type="entry name" value="6PGD_dom2"/>
</dbReference>
<dbReference type="InterPro" id="IPR002204">
    <property type="entry name" value="3-OH-isobutyrate_DH-rel_CS"/>
</dbReference>
<dbReference type="GeneID" id="78255184"/>
<dbReference type="PATRIC" id="fig|589873.4.peg.2136"/>
<evidence type="ECO:0000259" key="8">
    <source>
        <dbReference type="Pfam" id="PF14833"/>
    </source>
</evidence>
<dbReference type="GO" id="GO:0051287">
    <property type="term" value="F:NAD binding"/>
    <property type="evidence" value="ECO:0007669"/>
    <property type="project" value="InterPro"/>
</dbReference>
<dbReference type="EMBL" id="CP008849">
    <property type="protein sequence ID" value="AIF98934.1"/>
    <property type="molecule type" value="Genomic_DNA"/>
</dbReference>
<dbReference type="GO" id="GO:0050661">
    <property type="term" value="F:NADP binding"/>
    <property type="evidence" value="ECO:0007669"/>
    <property type="project" value="InterPro"/>
</dbReference>